<name>A0A160T806_9CHLR</name>
<sequence>MRNLPLTGALLALLFIVLTQAVGAGLFEWSRLGRLTDDPGPQPYVSVITPHPTRPEILYAGSLLTTDAAALVFRSADGGDTWSASAAGLPALPAFTGVKALLLWPGEEDAADTLLVALQGGGIWRSSDGGATWASAVGGGLDGGATVIALQKTATRALALTPGGVYGMLRNGNWKLHAVGLPPAGATFYYDLAADPSDPDVVYVAVGALGIFRSANGGGSWAAANGDLPGPPYNAREVSVNPLTGELFASLRGAGLFRSADGGRTWVASQTGITFETTAYGAVGAPVISPDDGLAAYVFNSDGIFRSEDGGRTWSPYAEGLSGAETISALAFHPARPNTILAGTSISGVWDLTLAPGGRQYVPLIR</sequence>
<dbReference type="GO" id="GO:0010411">
    <property type="term" value="P:xyloglucan metabolic process"/>
    <property type="evidence" value="ECO:0007669"/>
    <property type="project" value="TreeGrafter"/>
</dbReference>
<organism evidence="1 2">
    <name type="scientific">Candidatus Promineifilum breve</name>
    <dbReference type="NCBI Taxonomy" id="1806508"/>
    <lineage>
        <taxon>Bacteria</taxon>
        <taxon>Bacillati</taxon>
        <taxon>Chloroflexota</taxon>
        <taxon>Ardenticatenia</taxon>
        <taxon>Candidatus Promineifilales</taxon>
        <taxon>Candidatus Promineifilaceae</taxon>
        <taxon>Candidatus Promineifilum</taxon>
    </lineage>
</organism>
<dbReference type="CDD" id="cd15482">
    <property type="entry name" value="Sialidase_non-viral"/>
    <property type="match status" value="1"/>
</dbReference>
<reference evidence="1" key="1">
    <citation type="submission" date="2016-01" db="EMBL/GenBank/DDBJ databases">
        <authorList>
            <person name="Mcilroy J.S."/>
            <person name="Karst M S."/>
            <person name="Albertsen M."/>
        </authorList>
    </citation>
    <scope>NUCLEOTIDE SEQUENCE</scope>
    <source>
        <strain evidence="1">Cfx-K</strain>
    </source>
</reference>
<dbReference type="KEGG" id="pbf:CFX0092_B0608"/>
<gene>
    <name evidence="1" type="ORF">CFX0092_B0608</name>
</gene>
<dbReference type="EMBL" id="LN890656">
    <property type="protein sequence ID" value="CUS06142.1"/>
    <property type="molecule type" value="Genomic_DNA"/>
</dbReference>
<evidence type="ECO:0000313" key="2">
    <source>
        <dbReference type="Proteomes" id="UP000215027"/>
    </source>
</evidence>
<dbReference type="Gene3D" id="2.130.10.10">
    <property type="entry name" value="YVTN repeat-like/Quinoprotein amine dehydrogenase"/>
    <property type="match status" value="2"/>
</dbReference>
<dbReference type="InterPro" id="IPR052025">
    <property type="entry name" value="Xyloglucanase_GH74"/>
</dbReference>
<protein>
    <recommendedName>
        <fullName evidence="3">Photosynthesis system II assembly factor Ycf48/Hcf136-like domain-containing protein</fullName>
    </recommendedName>
</protein>
<keyword evidence="2" id="KW-1185">Reference proteome</keyword>
<dbReference type="InterPro" id="IPR015943">
    <property type="entry name" value="WD40/YVTN_repeat-like_dom_sf"/>
</dbReference>
<dbReference type="AlphaFoldDB" id="A0A160T806"/>
<evidence type="ECO:0008006" key="3">
    <source>
        <dbReference type="Google" id="ProtNLM"/>
    </source>
</evidence>
<dbReference type="PANTHER" id="PTHR43739:SF5">
    <property type="entry name" value="EXO-ALPHA-SIALIDASE"/>
    <property type="match status" value="1"/>
</dbReference>
<evidence type="ECO:0000313" key="1">
    <source>
        <dbReference type="EMBL" id="CUS06142.1"/>
    </source>
</evidence>
<accession>A0A160T806</accession>
<dbReference type="PANTHER" id="PTHR43739">
    <property type="entry name" value="XYLOGLUCANASE (EUROFUNG)"/>
    <property type="match status" value="1"/>
</dbReference>
<proteinExistence type="predicted"/>
<dbReference type="Proteomes" id="UP000215027">
    <property type="component" value="Chromosome II"/>
</dbReference>
<dbReference type="SUPFAM" id="SSF110296">
    <property type="entry name" value="Oligoxyloglucan reducing end-specific cellobiohydrolase"/>
    <property type="match status" value="2"/>
</dbReference>